<keyword evidence="2" id="KW-1185">Reference proteome</keyword>
<accession>A0A3Q9G432</accession>
<evidence type="ECO:0000313" key="2">
    <source>
        <dbReference type="Proteomes" id="UP000267900"/>
    </source>
</evidence>
<dbReference type="Proteomes" id="UP000267900">
    <property type="component" value="Chromosome"/>
</dbReference>
<dbReference type="EMBL" id="CP034587">
    <property type="protein sequence ID" value="AZQ74959.1"/>
    <property type="molecule type" value="Genomic_DNA"/>
</dbReference>
<protein>
    <submittedName>
        <fullName evidence="1">Uncharacterized protein</fullName>
    </submittedName>
</protein>
<proteinExistence type="predicted"/>
<name>A0A3Q9G432_STRLT</name>
<dbReference type="OrthoDB" id="3872745at2"/>
<reference evidence="1 2" key="1">
    <citation type="submission" date="2018-12" db="EMBL/GenBank/DDBJ databases">
        <title>The whole draft genome of Streptomyce luteoverticillatus CGMCC 15060.</title>
        <authorList>
            <person name="Feng Z."/>
            <person name="Chen G."/>
            <person name="Zhang J."/>
            <person name="Zhu H."/>
            <person name="Yu X."/>
            <person name="Zhang W."/>
            <person name="Zhang X."/>
        </authorList>
    </citation>
    <scope>NUCLEOTIDE SEQUENCE [LARGE SCALE GENOMIC DNA]</scope>
    <source>
        <strain evidence="1 2">CGMCC 15060</strain>
    </source>
</reference>
<sequence>MFELLPGVGVALPGDTGTLRFGSDWRTAAGVLAGLGRVRPLPEASCTHTARWGDVEVTAHAGQAGRAAATSGELPLRSVVLSRGGSASGVPGGTPVVLGDIDLFGYPAAEVLEALGDHRPPELQIRPADWRGYLTSVTLHTIPPPAPAGRRARAGAEAAEVERALAELEPLWTTERDQWQLLEAGGGHLPCHRGDPQTMLMICDEAVARRVTAAMLAAGVEVVPEQL</sequence>
<organism evidence="1 2">
    <name type="scientific">Streptomyces luteoverticillatus</name>
    <name type="common">Streptoverticillium luteoverticillatus</name>
    <dbReference type="NCBI Taxonomy" id="66425"/>
    <lineage>
        <taxon>Bacteria</taxon>
        <taxon>Bacillati</taxon>
        <taxon>Actinomycetota</taxon>
        <taxon>Actinomycetes</taxon>
        <taxon>Kitasatosporales</taxon>
        <taxon>Streptomycetaceae</taxon>
        <taxon>Streptomyces</taxon>
    </lineage>
</organism>
<dbReference type="AlphaFoldDB" id="A0A3Q9G432"/>
<gene>
    <name evidence="1" type="ORF">EKH77_30690</name>
</gene>
<evidence type="ECO:0000313" key="1">
    <source>
        <dbReference type="EMBL" id="AZQ74959.1"/>
    </source>
</evidence>
<dbReference type="RefSeq" id="WP_126917461.1">
    <property type="nucleotide sequence ID" value="NZ_CP034587.1"/>
</dbReference>